<evidence type="ECO:0000313" key="3">
    <source>
        <dbReference type="EMBL" id="CAH0991241.1"/>
    </source>
</evidence>
<evidence type="ECO:0000313" key="4">
    <source>
        <dbReference type="Proteomes" id="UP000838100"/>
    </source>
</evidence>
<keyword evidence="2" id="KW-0732">Signal</keyword>
<dbReference type="Proteomes" id="UP000838100">
    <property type="component" value="Unassembled WGS sequence"/>
</dbReference>
<feature type="region of interest" description="Disordered" evidence="1">
    <location>
        <begin position="119"/>
        <end position="138"/>
    </location>
</feature>
<gene>
    <name evidence="3" type="ORF">SIN8267_01343</name>
</gene>
<feature type="compositionally biased region" description="Basic and acidic residues" evidence="1">
    <location>
        <begin position="121"/>
        <end position="138"/>
    </location>
</feature>
<name>A0ABN8EMC7_9GAMM</name>
<evidence type="ECO:0000256" key="1">
    <source>
        <dbReference type="SAM" id="MobiDB-lite"/>
    </source>
</evidence>
<proteinExistence type="predicted"/>
<organism evidence="3 4">
    <name type="scientific">Sinobacterium norvegicum</name>
    <dbReference type="NCBI Taxonomy" id="1641715"/>
    <lineage>
        <taxon>Bacteria</taxon>
        <taxon>Pseudomonadati</taxon>
        <taxon>Pseudomonadota</taxon>
        <taxon>Gammaproteobacteria</taxon>
        <taxon>Cellvibrionales</taxon>
        <taxon>Spongiibacteraceae</taxon>
        <taxon>Sinobacterium</taxon>
    </lineage>
</organism>
<dbReference type="EMBL" id="CAKLPX010000001">
    <property type="protein sequence ID" value="CAH0991241.1"/>
    <property type="molecule type" value="Genomic_DNA"/>
</dbReference>
<evidence type="ECO:0000256" key="2">
    <source>
        <dbReference type="SAM" id="SignalP"/>
    </source>
</evidence>
<accession>A0ABN8EMC7</accession>
<feature type="chain" id="PRO_5045554051" evidence="2">
    <location>
        <begin position="24"/>
        <end position="157"/>
    </location>
</feature>
<feature type="signal peptide" evidence="2">
    <location>
        <begin position="1"/>
        <end position="23"/>
    </location>
</feature>
<dbReference type="RefSeq" id="WP_237443898.1">
    <property type="nucleotide sequence ID" value="NZ_CAKLPX010000001.1"/>
</dbReference>
<protein>
    <submittedName>
        <fullName evidence="3">Uncharacterized protein</fullName>
    </submittedName>
</protein>
<comment type="caution">
    <text evidence="3">The sequence shown here is derived from an EMBL/GenBank/DDBJ whole genome shotgun (WGS) entry which is preliminary data.</text>
</comment>
<reference evidence="3" key="1">
    <citation type="submission" date="2021-12" db="EMBL/GenBank/DDBJ databases">
        <authorList>
            <person name="Rodrigo-Torres L."/>
            <person name="Arahal R. D."/>
            <person name="Lucena T."/>
        </authorList>
    </citation>
    <scope>NUCLEOTIDE SEQUENCE</scope>
    <source>
        <strain evidence="3">CECT 8267</strain>
    </source>
</reference>
<keyword evidence="4" id="KW-1185">Reference proteome</keyword>
<sequence>MKPLATITLITAALLLTPTVVIAGEGHNHNHFNPALEASGNDIIGLTVCYNNGFVSDPEQQIAFENLVANAGVSGEELGMFYMNSLGQKAEAIMADPDGSALWSAQYCSDLVADYSTPENIDERGHHPLDGHDHGHGELDAETVATDIERGRLLPIK</sequence>